<evidence type="ECO:0000256" key="3">
    <source>
        <dbReference type="ARBA" id="ARBA00023004"/>
    </source>
</evidence>
<dbReference type="GO" id="GO:0046872">
    <property type="term" value="F:metal ion binding"/>
    <property type="evidence" value="ECO:0007669"/>
    <property type="project" value="UniProtKB-KW"/>
</dbReference>
<dbReference type="Proteomes" id="UP000509414">
    <property type="component" value="Chromosome"/>
</dbReference>
<dbReference type="Gene3D" id="1.10.760.10">
    <property type="entry name" value="Cytochrome c-like domain"/>
    <property type="match status" value="1"/>
</dbReference>
<evidence type="ECO:0000313" key="7">
    <source>
        <dbReference type="EMBL" id="QLI05922.1"/>
    </source>
</evidence>
<sequence length="183" mass="20415">MKGLIFALFFAFSYLMANDTNSYILDADGEFGKELQELVKKHSKDNNISVNIYKAQPDEVDKRLINIGINPNQNFNLARGQELYKRQCAHCHGNKGEKKPFGSSRKLSKLSAKQIVDIVGNYADDASYGGKNKQLMRPAAMRVSHRDLGDIVAYLKGENALIFTNKGNAPISTKPTKQGVYIE</sequence>
<dbReference type="PROSITE" id="PS51007">
    <property type="entry name" value="CYTC"/>
    <property type="match status" value="1"/>
</dbReference>
<dbReference type="GO" id="GO:0009055">
    <property type="term" value="F:electron transfer activity"/>
    <property type="evidence" value="ECO:0007669"/>
    <property type="project" value="InterPro"/>
</dbReference>
<keyword evidence="2 4" id="KW-0479">Metal-binding</keyword>
<dbReference type="InterPro" id="IPR036909">
    <property type="entry name" value="Cyt_c-like_dom_sf"/>
</dbReference>
<dbReference type="RefSeq" id="WP_179975046.1">
    <property type="nucleotide sequence ID" value="NZ_CP049075.1"/>
</dbReference>
<organism evidence="7 8">
    <name type="scientific">Candidatus Campylobacter infans</name>
    <dbReference type="NCBI Taxonomy" id="2561898"/>
    <lineage>
        <taxon>Bacteria</taxon>
        <taxon>Pseudomonadati</taxon>
        <taxon>Campylobacterota</taxon>
        <taxon>Epsilonproteobacteria</taxon>
        <taxon>Campylobacterales</taxon>
        <taxon>Campylobacteraceae</taxon>
        <taxon>Campylobacter</taxon>
    </lineage>
</organism>
<protein>
    <submittedName>
        <fullName evidence="7">Cytochrome c</fullName>
    </submittedName>
</protein>
<accession>A0A7H9CIX6</accession>
<keyword evidence="1 4" id="KW-0349">Heme</keyword>
<dbReference type="InterPro" id="IPR009056">
    <property type="entry name" value="Cyt_c-like_dom"/>
</dbReference>
<keyword evidence="5" id="KW-0732">Signal</keyword>
<dbReference type="GO" id="GO:0020037">
    <property type="term" value="F:heme binding"/>
    <property type="evidence" value="ECO:0007669"/>
    <property type="project" value="InterPro"/>
</dbReference>
<evidence type="ECO:0000256" key="1">
    <source>
        <dbReference type="ARBA" id="ARBA00022617"/>
    </source>
</evidence>
<dbReference type="SUPFAM" id="SSF46626">
    <property type="entry name" value="Cytochrome c"/>
    <property type="match status" value="1"/>
</dbReference>
<feature type="domain" description="Cytochrome c" evidence="6">
    <location>
        <begin position="75"/>
        <end position="159"/>
    </location>
</feature>
<gene>
    <name evidence="7" type="ORF">CINF_1442</name>
</gene>
<feature type="signal peptide" evidence="5">
    <location>
        <begin position="1"/>
        <end position="17"/>
    </location>
</feature>
<dbReference type="AlphaFoldDB" id="A0A7H9CIX6"/>
<evidence type="ECO:0000259" key="6">
    <source>
        <dbReference type="PROSITE" id="PS51007"/>
    </source>
</evidence>
<evidence type="ECO:0000256" key="4">
    <source>
        <dbReference type="PROSITE-ProRule" id="PRU00433"/>
    </source>
</evidence>
<dbReference type="EMBL" id="CP049075">
    <property type="protein sequence ID" value="QLI05922.1"/>
    <property type="molecule type" value="Genomic_DNA"/>
</dbReference>
<dbReference type="Pfam" id="PF00034">
    <property type="entry name" value="Cytochrom_C"/>
    <property type="match status" value="1"/>
</dbReference>
<dbReference type="KEGG" id="cinf:CINF_1442"/>
<feature type="chain" id="PRO_5028907734" evidence="5">
    <location>
        <begin position="18"/>
        <end position="183"/>
    </location>
</feature>
<keyword evidence="8" id="KW-1185">Reference proteome</keyword>
<reference evidence="7 8" key="1">
    <citation type="submission" date="2020-02" db="EMBL/GenBank/DDBJ databases">
        <title>Complete genome sequence of the novel Campylobacter species Candidatus Campylobacter infans.</title>
        <authorList>
            <person name="Duim B."/>
            <person name="Zomer A."/>
            <person name="van der Graaf L."/>
            <person name="Wagenaar J."/>
        </authorList>
    </citation>
    <scope>NUCLEOTIDE SEQUENCE [LARGE SCALE GENOMIC DNA]</scope>
    <source>
        <strain evidence="7 8">19S00001</strain>
    </source>
</reference>
<evidence type="ECO:0000256" key="5">
    <source>
        <dbReference type="SAM" id="SignalP"/>
    </source>
</evidence>
<proteinExistence type="predicted"/>
<keyword evidence="3 4" id="KW-0408">Iron</keyword>
<name>A0A7H9CIX6_9BACT</name>
<evidence type="ECO:0000256" key="2">
    <source>
        <dbReference type="ARBA" id="ARBA00022723"/>
    </source>
</evidence>
<evidence type="ECO:0000313" key="8">
    <source>
        <dbReference type="Proteomes" id="UP000509414"/>
    </source>
</evidence>